<comment type="caution">
    <text evidence="1">The sequence shown here is derived from an EMBL/GenBank/DDBJ whole genome shotgun (WGS) entry which is preliminary data.</text>
</comment>
<dbReference type="Proteomes" id="UP000649617">
    <property type="component" value="Unassembled WGS sequence"/>
</dbReference>
<name>A0A812LTP0_SYMPI</name>
<sequence length="431" mass="48032">MKDELKQLRSDLEREQTVRKEETETVRRLLTRNITEESQMRASLDSKLEAFQNLSKTWISSLGKDVMASKERLNSLDSIAEQHSTSLLAHEERLVTADSAIALRCTVTDYKSLATTLAELQAEVVRDRATAQASVDTATRELQRTLRTTDGRLDTLQQSLESSSAALSTEISGISDKVETLQSVTKTLSKQRDLELLEARMQKAETSLQATTEELGRKAAASAMKSLSDRVTEMGMEAHTQSTRLQMALDEHTGHIGALDKETQKLERQYEIERSRTSNCIIALEKELATKTSAAESDATNARLSTATASIQRLETLATTKVSSDTFEKLQGRIDQMEVTMIRKADSETLGKAAQQVTEQARQLESVASQMRDQGNKLEVLDGRTETIKDQLLQKAENSNVYTVDGVDGMLRAYYNREEMDALLPATQKLF</sequence>
<keyword evidence="2" id="KW-1185">Reference proteome</keyword>
<organism evidence="1 2">
    <name type="scientific">Symbiodinium pilosum</name>
    <name type="common">Dinoflagellate</name>
    <dbReference type="NCBI Taxonomy" id="2952"/>
    <lineage>
        <taxon>Eukaryota</taxon>
        <taxon>Sar</taxon>
        <taxon>Alveolata</taxon>
        <taxon>Dinophyceae</taxon>
        <taxon>Suessiales</taxon>
        <taxon>Symbiodiniaceae</taxon>
        <taxon>Symbiodinium</taxon>
    </lineage>
</organism>
<dbReference type="OrthoDB" id="427687at2759"/>
<proteinExistence type="predicted"/>
<protein>
    <submittedName>
        <fullName evidence="1">Uncharacterized protein</fullName>
    </submittedName>
</protein>
<gene>
    <name evidence="1" type="ORF">SPIL2461_LOCUS4829</name>
</gene>
<dbReference type="EMBL" id="CAJNIZ010006557">
    <property type="protein sequence ID" value="CAE7250918.1"/>
    <property type="molecule type" value="Genomic_DNA"/>
</dbReference>
<dbReference type="AlphaFoldDB" id="A0A812LTP0"/>
<evidence type="ECO:0000313" key="1">
    <source>
        <dbReference type="EMBL" id="CAE7250918.1"/>
    </source>
</evidence>
<evidence type="ECO:0000313" key="2">
    <source>
        <dbReference type="Proteomes" id="UP000649617"/>
    </source>
</evidence>
<reference evidence="1" key="1">
    <citation type="submission" date="2021-02" db="EMBL/GenBank/DDBJ databases">
        <authorList>
            <person name="Dougan E. K."/>
            <person name="Rhodes N."/>
            <person name="Thang M."/>
            <person name="Chan C."/>
        </authorList>
    </citation>
    <scope>NUCLEOTIDE SEQUENCE</scope>
</reference>
<accession>A0A812LTP0</accession>